<sequence length="76" mass="7631">MSQVNWDRSTIGGAGPDASRRRMLRTAAAGLAAGLVTGAALAFVAMKHEAPQRPKDGSGNAAVGADLNAQSQLGPS</sequence>
<gene>
    <name evidence="3" type="ORF">J2739_001653</name>
</gene>
<evidence type="ECO:0000256" key="1">
    <source>
        <dbReference type="SAM" id="MobiDB-lite"/>
    </source>
</evidence>
<dbReference type="Proteomes" id="UP001184230">
    <property type="component" value="Unassembled WGS sequence"/>
</dbReference>
<proteinExistence type="predicted"/>
<evidence type="ECO:0000313" key="4">
    <source>
        <dbReference type="Proteomes" id="UP001184230"/>
    </source>
</evidence>
<dbReference type="EMBL" id="JAVDRF010000003">
    <property type="protein sequence ID" value="MDR6535883.1"/>
    <property type="molecule type" value="Genomic_DNA"/>
</dbReference>
<dbReference type="InterPro" id="IPR006311">
    <property type="entry name" value="TAT_signal"/>
</dbReference>
<evidence type="ECO:0000313" key="3">
    <source>
        <dbReference type="EMBL" id="MDR6535883.1"/>
    </source>
</evidence>
<name>A0ABU1NBR3_9BURK</name>
<keyword evidence="4" id="KW-1185">Reference proteome</keyword>
<evidence type="ECO:0000256" key="2">
    <source>
        <dbReference type="SAM" id="Phobius"/>
    </source>
</evidence>
<feature type="region of interest" description="Disordered" evidence="1">
    <location>
        <begin position="49"/>
        <end position="76"/>
    </location>
</feature>
<dbReference type="PROSITE" id="PS51318">
    <property type="entry name" value="TAT"/>
    <property type="match status" value="1"/>
</dbReference>
<keyword evidence="2" id="KW-0812">Transmembrane</keyword>
<protein>
    <recommendedName>
        <fullName evidence="5">Deferrochelatase/peroxidase EfeB</fullName>
    </recommendedName>
</protein>
<comment type="caution">
    <text evidence="3">The sequence shown here is derived from an EMBL/GenBank/DDBJ whole genome shotgun (WGS) entry which is preliminary data.</text>
</comment>
<accession>A0ABU1NBR3</accession>
<evidence type="ECO:0008006" key="5">
    <source>
        <dbReference type="Google" id="ProtNLM"/>
    </source>
</evidence>
<organism evidence="3 4">
    <name type="scientific">Variovorax soli</name>
    <dbReference type="NCBI Taxonomy" id="376815"/>
    <lineage>
        <taxon>Bacteria</taxon>
        <taxon>Pseudomonadati</taxon>
        <taxon>Pseudomonadota</taxon>
        <taxon>Betaproteobacteria</taxon>
        <taxon>Burkholderiales</taxon>
        <taxon>Comamonadaceae</taxon>
        <taxon>Variovorax</taxon>
    </lineage>
</organism>
<keyword evidence="2" id="KW-0472">Membrane</keyword>
<feature type="transmembrane region" description="Helical" evidence="2">
    <location>
        <begin position="27"/>
        <end position="46"/>
    </location>
</feature>
<keyword evidence="2" id="KW-1133">Transmembrane helix</keyword>
<dbReference type="RefSeq" id="WP_309900383.1">
    <property type="nucleotide sequence ID" value="NZ_JAVDRF010000003.1"/>
</dbReference>
<reference evidence="3 4" key="1">
    <citation type="submission" date="2023-07" db="EMBL/GenBank/DDBJ databases">
        <title>Sorghum-associated microbial communities from plants grown in Nebraska, USA.</title>
        <authorList>
            <person name="Schachtman D."/>
        </authorList>
    </citation>
    <scope>NUCLEOTIDE SEQUENCE [LARGE SCALE GENOMIC DNA]</scope>
    <source>
        <strain evidence="3 4">DS1781</strain>
    </source>
</reference>